<feature type="transmembrane region" description="Helical" evidence="1">
    <location>
        <begin position="69"/>
        <end position="93"/>
    </location>
</feature>
<feature type="transmembrane region" description="Helical" evidence="1">
    <location>
        <begin position="99"/>
        <end position="117"/>
    </location>
</feature>
<protein>
    <submittedName>
        <fullName evidence="2 4">Uncharacterized protein</fullName>
    </submittedName>
</protein>
<keyword evidence="1" id="KW-0812">Transmembrane</keyword>
<dbReference type="WBParaSite" id="TCNE_0000114401-mRNA-1">
    <property type="protein sequence ID" value="TCNE_0000114401-mRNA-1"/>
    <property type="gene ID" value="TCNE_0000114401"/>
</dbReference>
<reference evidence="4" key="1">
    <citation type="submission" date="2016-06" db="UniProtKB">
        <authorList>
            <consortium name="WormBaseParasite"/>
        </authorList>
    </citation>
    <scope>IDENTIFICATION</scope>
</reference>
<dbReference type="Proteomes" id="UP000050794">
    <property type="component" value="Unassembled WGS sequence"/>
</dbReference>
<evidence type="ECO:0000256" key="1">
    <source>
        <dbReference type="SAM" id="Phobius"/>
    </source>
</evidence>
<proteinExistence type="predicted"/>
<evidence type="ECO:0000313" key="3">
    <source>
        <dbReference type="Proteomes" id="UP000050794"/>
    </source>
</evidence>
<organism evidence="3 4">
    <name type="scientific">Toxocara canis</name>
    <name type="common">Canine roundworm</name>
    <dbReference type="NCBI Taxonomy" id="6265"/>
    <lineage>
        <taxon>Eukaryota</taxon>
        <taxon>Metazoa</taxon>
        <taxon>Ecdysozoa</taxon>
        <taxon>Nematoda</taxon>
        <taxon>Chromadorea</taxon>
        <taxon>Rhabditida</taxon>
        <taxon>Spirurina</taxon>
        <taxon>Ascaridomorpha</taxon>
        <taxon>Ascaridoidea</taxon>
        <taxon>Toxocaridae</taxon>
        <taxon>Toxocara</taxon>
    </lineage>
</organism>
<evidence type="ECO:0000313" key="4">
    <source>
        <dbReference type="WBParaSite" id="TCNE_0000114401-mRNA-1"/>
    </source>
</evidence>
<accession>A0A183TY25</accession>
<gene>
    <name evidence="2" type="ORF">TCNE_LOCUS1145</name>
</gene>
<dbReference type="AlphaFoldDB" id="A0A183TY25"/>
<feature type="transmembrane region" description="Helical" evidence="1">
    <location>
        <begin position="124"/>
        <end position="151"/>
    </location>
</feature>
<sequence>MKLSTFINDVGRDSFLRHVERLKLATGHTSYNSSPNYFPANVSVECVDDIEKQRYYQQNARMHRCCCGLIHSVGGTKLFLFFYTTIMAAGLAFGMASTFVWTGIPIVIVAMSIYALIREKHKYLYPFLIISGVHVLVCLLMALIIIAFTAANYPTLRQVIGHSISNPPTDAFIVAVVSASVGGFLLLAVMHVWQITVIYRCALLIFNCNFKECSIFNWEAQFRFADKRFL</sequence>
<name>A0A183TY25_TOXCA</name>
<reference evidence="2 3" key="2">
    <citation type="submission" date="2018-11" db="EMBL/GenBank/DDBJ databases">
        <authorList>
            <consortium name="Pathogen Informatics"/>
        </authorList>
    </citation>
    <scope>NUCLEOTIDE SEQUENCE [LARGE SCALE GENOMIC DNA]</scope>
</reference>
<evidence type="ECO:0000313" key="2">
    <source>
        <dbReference type="EMBL" id="VDM25551.1"/>
    </source>
</evidence>
<keyword evidence="3" id="KW-1185">Reference proteome</keyword>
<keyword evidence="1" id="KW-1133">Transmembrane helix</keyword>
<keyword evidence="1" id="KW-0472">Membrane</keyword>
<feature type="transmembrane region" description="Helical" evidence="1">
    <location>
        <begin position="171"/>
        <end position="193"/>
    </location>
</feature>
<dbReference type="EMBL" id="UYWY01000754">
    <property type="protein sequence ID" value="VDM25551.1"/>
    <property type="molecule type" value="Genomic_DNA"/>
</dbReference>